<evidence type="ECO:0000313" key="2">
    <source>
        <dbReference type="Proteomes" id="UP000623301"/>
    </source>
</evidence>
<dbReference type="RefSeq" id="WP_198842316.1">
    <property type="nucleotide sequence ID" value="NZ_JAEHFJ010000008.1"/>
</dbReference>
<reference evidence="1 2" key="1">
    <citation type="submission" date="2020-12" db="EMBL/GenBank/DDBJ databases">
        <title>Aureibaculum luteum sp. nov. and Aureibaculum flavum sp. nov., novel members of the family Flavobacteriaceae isolated from Antarctic intertidal sediments.</title>
        <authorList>
            <person name="He X."/>
            <person name="Zhang X."/>
        </authorList>
    </citation>
    <scope>NUCLEOTIDE SEQUENCE [LARGE SCALE GENOMIC DNA]</scope>
    <source>
        <strain evidence="1 2">A20</strain>
    </source>
</reference>
<gene>
    <name evidence="1" type="ORF">JBL43_15510</name>
</gene>
<dbReference type="InterPro" id="IPR043720">
    <property type="entry name" value="DUF5661"/>
</dbReference>
<evidence type="ECO:0000313" key="1">
    <source>
        <dbReference type="EMBL" id="MBJ2175659.1"/>
    </source>
</evidence>
<sequence>MGKLNSEEAKVIGNNLGIDWNAIRLEEFTKGVNVEFEHGTRYPETNVTNNDKELTGKIAWAHLKEFPDYYTRLEKMENKAEAYWKERELN</sequence>
<dbReference type="Proteomes" id="UP000623301">
    <property type="component" value="Unassembled WGS sequence"/>
</dbReference>
<dbReference type="Pfam" id="PF18905">
    <property type="entry name" value="DUF5661"/>
    <property type="match status" value="1"/>
</dbReference>
<name>A0ABS0WUK6_9FLAO</name>
<accession>A0ABS0WUK6</accession>
<comment type="caution">
    <text evidence="1">The sequence shown here is derived from an EMBL/GenBank/DDBJ whole genome shotgun (WGS) entry which is preliminary data.</text>
</comment>
<protein>
    <submittedName>
        <fullName evidence="1">Uncharacterized protein</fullName>
    </submittedName>
</protein>
<keyword evidence="2" id="KW-1185">Reference proteome</keyword>
<dbReference type="EMBL" id="JAEHFJ010000008">
    <property type="protein sequence ID" value="MBJ2175659.1"/>
    <property type="molecule type" value="Genomic_DNA"/>
</dbReference>
<organism evidence="1 2">
    <name type="scientific">Aureibaculum flavum</name>
    <dbReference type="NCBI Taxonomy" id="2795986"/>
    <lineage>
        <taxon>Bacteria</taxon>
        <taxon>Pseudomonadati</taxon>
        <taxon>Bacteroidota</taxon>
        <taxon>Flavobacteriia</taxon>
        <taxon>Flavobacteriales</taxon>
        <taxon>Flavobacteriaceae</taxon>
        <taxon>Aureibaculum</taxon>
    </lineage>
</organism>
<proteinExistence type="predicted"/>